<feature type="region of interest" description="Disordered" evidence="1">
    <location>
        <begin position="24"/>
        <end position="51"/>
    </location>
</feature>
<evidence type="ECO:0000256" key="1">
    <source>
        <dbReference type="SAM" id="MobiDB-lite"/>
    </source>
</evidence>
<reference evidence="2" key="1">
    <citation type="submission" date="2023-07" db="EMBL/GenBank/DDBJ databases">
        <title>Chromosome-level Genome Assembly of Striped Snakehead (Channa striata).</title>
        <authorList>
            <person name="Liu H."/>
        </authorList>
    </citation>
    <scope>NUCLEOTIDE SEQUENCE</scope>
    <source>
        <strain evidence="2">Gz</strain>
        <tissue evidence="2">Muscle</tissue>
    </source>
</reference>
<dbReference type="AlphaFoldDB" id="A0AA88LN17"/>
<proteinExistence type="predicted"/>
<dbReference type="EMBL" id="JAUPFM010000020">
    <property type="protein sequence ID" value="KAK2818952.1"/>
    <property type="molecule type" value="Genomic_DNA"/>
</dbReference>
<protein>
    <submittedName>
        <fullName evidence="2">Uncharacterized protein</fullName>
    </submittedName>
</protein>
<name>A0AA88LN17_CHASR</name>
<feature type="compositionally biased region" description="Acidic residues" evidence="1">
    <location>
        <begin position="24"/>
        <end position="40"/>
    </location>
</feature>
<keyword evidence="3" id="KW-1185">Reference proteome</keyword>
<dbReference type="Proteomes" id="UP001187415">
    <property type="component" value="Unassembled WGS sequence"/>
</dbReference>
<accession>A0AA88LN17</accession>
<organism evidence="2 3">
    <name type="scientific">Channa striata</name>
    <name type="common">Snakehead murrel</name>
    <name type="synonym">Ophicephalus striatus</name>
    <dbReference type="NCBI Taxonomy" id="64152"/>
    <lineage>
        <taxon>Eukaryota</taxon>
        <taxon>Metazoa</taxon>
        <taxon>Chordata</taxon>
        <taxon>Craniata</taxon>
        <taxon>Vertebrata</taxon>
        <taxon>Euteleostomi</taxon>
        <taxon>Actinopterygii</taxon>
        <taxon>Neopterygii</taxon>
        <taxon>Teleostei</taxon>
        <taxon>Neoteleostei</taxon>
        <taxon>Acanthomorphata</taxon>
        <taxon>Anabantaria</taxon>
        <taxon>Anabantiformes</taxon>
        <taxon>Channoidei</taxon>
        <taxon>Channidae</taxon>
        <taxon>Channa</taxon>
    </lineage>
</organism>
<evidence type="ECO:0000313" key="2">
    <source>
        <dbReference type="EMBL" id="KAK2818952.1"/>
    </source>
</evidence>
<evidence type="ECO:0000313" key="3">
    <source>
        <dbReference type="Proteomes" id="UP001187415"/>
    </source>
</evidence>
<sequence>MTLRKVFSVNEWLSHLFDLESDIEENVSETEDDVKEDPDYEASSSHENETLSVDPLVANTLPSKNGKLLWSISPLERQGRLSAANVIKMVPGPTRYAVSHQWANLAHDEKVHDDESR</sequence>
<gene>
    <name evidence="2" type="ORF">Q5P01_024513</name>
</gene>
<comment type="caution">
    <text evidence="2">The sequence shown here is derived from an EMBL/GenBank/DDBJ whole genome shotgun (WGS) entry which is preliminary data.</text>
</comment>